<feature type="compositionally biased region" description="Polar residues" evidence="2">
    <location>
        <begin position="14"/>
        <end position="40"/>
    </location>
</feature>
<feature type="region of interest" description="Disordered" evidence="2">
    <location>
        <begin position="1"/>
        <end position="95"/>
    </location>
</feature>
<dbReference type="GeneID" id="19278731"/>
<evidence type="ECO:0008006" key="5">
    <source>
        <dbReference type="Google" id="ProtNLM"/>
    </source>
</evidence>
<dbReference type="RefSeq" id="XP_007840490.1">
    <property type="nucleotide sequence ID" value="XM_007842299.1"/>
</dbReference>
<dbReference type="CDD" id="cd02440">
    <property type="entry name" value="AdoMet_MTases"/>
    <property type="match status" value="1"/>
</dbReference>
<feature type="compositionally biased region" description="Low complexity" evidence="2">
    <location>
        <begin position="47"/>
        <end position="84"/>
    </location>
</feature>
<evidence type="ECO:0000256" key="1">
    <source>
        <dbReference type="ARBA" id="ARBA00038158"/>
    </source>
</evidence>
<dbReference type="PANTHER" id="PTHR43591:SF10">
    <property type="entry name" value="ABC TRANSMEMBRANE TYPE-1 DOMAIN-CONTAINING PROTEIN-RELATED"/>
    <property type="match status" value="1"/>
</dbReference>
<dbReference type="PANTHER" id="PTHR43591">
    <property type="entry name" value="METHYLTRANSFERASE"/>
    <property type="match status" value="1"/>
</dbReference>
<evidence type="ECO:0000313" key="4">
    <source>
        <dbReference type="Proteomes" id="UP000030651"/>
    </source>
</evidence>
<dbReference type="KEGG" id="pfy:PFICI_13718"/>
<dbReference type="Proteomes" id="UP000030651">
    <property type="component" value="Unassembled WGS sequence"/>
</dbReference>
<evidence type="ECO:0000256" key="2">
    <source>
        <dbReference type="SAM" id="MobiDB-lite"/>
    </source>
</evidence>
<accession>W3WN92</accession>
<dbReference type="OMA" id="MKHAMLL"/>
<proteinExistence type="inferred from homology"/>
<feature type="compositionally biased region" description="Acidic residues" evidence="2">
    <location>
        <begin position="115"/>
        <end position="127"/>
    </location>
</feature>
<dbReference type="GO" id="GO:0008168">
    <property type="term" value="F:methyltransferase activity"/>
    <property type="evidence" value="ECO:0007669"/>
    <property type="project" value="TreeGrafter"/>
</dbReference>
<dbReference type="InParanoid" id="W3WN92"/>
<dbReference type="EMBL" id="KI912119">
    <property type="protein sequence ID" value="ETS75234.1"/>
    <property type="molecule type" value="Genomic_DNA"/>
</dbReference>
<reference evidence="4" key="1">
    <citation type="journal article" date="2015" name="BMC Genomics">
        <title>Genomic and transcriptomic analysis of the endophytic fungus Pestalotiopsis fici reveals its lifestyle and high potential for synthesis of natural products.</title>
        <authorList>
            <person name="Wang X."/>
            <person name="Zhang X."/>
            <person name="Liu L."/>
            <person name="Xiang M."/>
            <person name="Wang W."/>
            <person name="Sun X."/>
            <person name="Che Y."/>
            <person name="Guo L."/>
            <person name="Liu G."/>
            <person name="Guo L."/>
            <person name="Wang C."/>
            <person name="Yin W.B."/>
            <person name="Stadler M."/>
            <person name="Zhang X."/>
            <person name="Liu X."/>
        </authorList>
    </citation>
    <scope>NUCLEOTIDE SEQUENCE [LARGE SCALE GENOMIC DNA]</scope>
    <source>
        <strain evidence="4">W106-1 / CGMCC3.15140</strain>
    </source>
</reference>
<gene>
    <name evidence="3" type="ORF">PFICI_13718</name>
</gene>
<dbReference type="eggNOG" id="ENOG502S6PS">
    <property type="taxonomic scope" value="Eukaryota"/>
</dbReference>
<feature type="region of interest" description="Disordered" evidence="2">
    <location>
        <begin position="111"/>
        <end position="137"/>
    </location>
</feature>
<protein>
    <recommendedName>
        <fullName evidence="5">Methyltransferase domain-containing protein</fullName>
    </recommendedName>
</protein>
<dbReference type="Pfam" id="PF13489">
    <property type="entry name" value="Methyltransf_23"/>
    <property type="match status" value="1"/>
</dbReference>
<comment type="similarity">
    <text evidence="1">Belongs to the methyltransferase superfamily. LaeA methyltransferase family.</text>
</comment>
<name>W3WN92_PESFW</name>
<dbReference type="Gene3D" id="3.40.50.150">
    <property type="entry name" value="Vaccinia Virus protein VP39"/>
    <property type="match status" value="1"/>
</dbReference>
<dbReference type="OrthoDB" id="184880at2759"/>
<dbReference type="InterPro" id="IPR029063">
    <property type="entry name" value="SAM-dependent_MTases_sf"/>
</dbReference>
<organism evidence="3 4">
    <name type="scientific">Pestalotiopsis fici (strain W106-1 / CGMCC3.15140)</name>
    <dbReference type="NCBI Taxonomy" id="1229662"/>
    <lineage>
        <taxon>Eukaryota</taxon>
        <taxon>Fungi</taxon>
        <taxon>Dikarya</taxon>
        <taxon>Ascomycota</taxon>
        <taxon>Pezizomycotina</taxon>
        <taxon>Sordariomycetes</taxon>
        <taxon>Xylariomycetidae</taxon>
        <taxon>Amphisphaeriales</taxon>
        <taxon>Sporocadaceae</taxon>
        <taxon>Pestalotiopsis</taxon>
    </lineage>
</organism>
<dbReference type="AlphaFoldDB" id="W3WN92"/>
<evidence type="ECO:0000313" key="3">
    <source>
        <dbReference type="EMBL" id="ETS75234.1"/>
    </source>
</evidence>
<keyword evidence="4" id="KW-1185">Reference proteome</keyword>
<dbReference type="SUPFAM" id="SSF53335">
    <property type="entry name" value="S-adenosyl-L-methionine-dependent methyltransferases"/>
    <property type="match status" value="1"/>
</dbReference>
<dbReference type="HOGENOM" id="CLU_010595_7_1_1"/>
<sequence length="423" mass="45869">MSSSQQPGPAAAGPNQTSAAAGLSNATSEDGARSQMSQAGQPLGIDAATTGGFSSSSIAAAGGVAAAGAAAAPLPGTGPFLPTAASTAHSPEEALPPPELVAAQDDTIEAAESNADSDEFTPSEWGEDGGASTASTSINSSIYMHTYENGRRYHSYKNGRYPIPNDDQEQNREDMKHVMMLEMTDGKLVYAPIGDYPQKIIDIGTGTAGDKYPSAEVLGIDLSPIQPVWIPPNVKFIIDDCEEEWLNGDNFDLVHMRFMSPVLKDVQKMCAQSYANLKPGGWIEFQELHAWPQCDDGTMLPDDHVAGFYKLVVEAFAKLGLNIHAPCKLDKPLEAVGFTNIQCVVKKIPIGTWARDRRLRLVGHYLKLVIQDFLPALANKPFAVLGMNQVEREMWRTATFKALDDMSAHRYWNFYFWSGQKPE</sequence>